<dbReference type="InterPro" id="IPR049468">
    <property type="entry name" value="Restrct_endonuc-II-like_dom"/>
</dbReference>
<dbReference type="InterPro" id="IPR011335">
    <property type="entry name" value="Restrct_endonuc-II-like"/>
</dbReference>
<name>A0A6L5I260_9PSED</name>
<comment type="caution">
    <text evidence="3">The sequence shown here is derived from an EMBL/GenBank/DDBJ whole genome shotgun (WGS) entry which is preliminary data.</text>
</comment>
<feature type="domain" description="Restriction endonuclease type II-like" evidence="2">
    <location>
        <begin position="106"/>
        <end position="180"/>
    </location>
</feature>
<evidence type="ECO:0000313" key="4">
    <source>
        <dbReference type="Proteomes" id="UP000478064"/>
    </source>
</evidence>
<dbReference type="SUPFAM" id="SSF52980">
    <property type="entry name" value="Restriction endonuclease-like"/>
    <property type="match status" value="1"/>
</dbReference>
<evidence type="ECO:0000313" key="3">
    <source>
        <dbReference type="EMBL" id="MQU09610.1"/>
    </source>
</evidence>
<keyword evidence="1" id="KW-1133">Transmembrane helix</keyword>
<dbReference type="RefSeq" id="WP_153376389.1">
    <property type="nucleotide sequence ID" value="NZ_WIVU01000175.1"/>
</dbReference>
<reference evidence="3 4" key="1">
    <citation type="submission" date="2019-10" db="EMBL/GenBank/DDBJ databases">
        <title>Evaluation of single-gene subtyping targets for Pseudomonas.</title>
        <authorList>
            <person name="Reichler S.J."/>
            <person name="Orsi R.H."/>
            <person name="Wiedmann M."/>
            <person name="Martin N.H."/>
            <person name="Murphy S.I."/>
        </authorList>
    </citation>
    <scope>NUCLEOTIDE SEQUENCE [LARGE SCALE GENOMIC DNA]</scope>
    <source>
        <strain evidence="3 4">FSL R10-1637</strain>
    </source>
</reference>
<dbReference type="Pfam" id="PF18741">
    <property type="entry name" value="MTES_1575"/>
    <property type="match status" value="1"/>
</dbReference>
<dbReference type="AlphaFoldDB" id="A0A6L5I260"/>
<sequence>MNGKSAGKLWVRAGLIAIVLPLCFIFPYVLIVVLILTWLTFLDFIEPKTKTVLPPRTWVDAKPDDSDWLELFLKGCESPAEEKFLQSMVKEFNLYPSNGALISPALSMEMQFTFHNYRFDFVLNSKYIVEIDGATYHSSPEQVERDRIRDEFSVAHGYSVLRIPASIVFNNPAEAIRRVKDFALNPTRSATEPEPEPVAKNSIIRKPVSNYIGDFTKGVSSFTKIVIDASLKQATISDFKKAIDSEQIFLNAMVRKVETEIRLMNLSPGERKIHDEMYARITQGHIKKPITEIFCWTPIILPEPIDNEVVQR</sequence>
<keyword evidence="1" id="KW-0472">Membrane</keyword>
<evidence type="ECO:0000256" key="1">
    <source>
        <dbReference type="SAM" id="Phobius"/>
    </source>
</evidence>
<keyword evidence="1" id="KW-0812">Transmembrane</keyword>
<gene>
    <name evidence="3" type="ORF">GHO27_28685</name>
</gene>
<proteinExistence type="predicted"/>
<protein>
    <submittedName>
        <fullName evidence="3">DUF559 domain-containing protein</fullName>
    </submittedName>
</protein>
<dbReference type="Gene3D" id="3.40.960.10">
    <property type="entry name" value="VSR Endonuclease"/>
    <property type="match status" value="1"/>
</dbReference>
<dbReference type="Proteomes" id="UP000478064">
    <property type="component" value="Unassembled WGS sequence"/>
</dbReference>
<feature type="non-terminal residue" evidence="3">
    <location>
        <position position="312"/>
    </location>
</feature>
<feature type="transmembrane region" description="Helical" evidence="1">
    <location>
        <begin position="12"/>
        <end position="41"/>
    </location>
</feature>
<evidence type="ECO:0000259" key="2">
    <source>
        <dbReference type="Pfam" id="PF18741"/>
    </source>
</evidence>
<accession>A0A6L5I260</accession>
<organism evidence="3 4">
    <name type="scientific">Pseudomonas helleri</name>
    <dbReference type="NCBI Taxonomy" id="1608996"/>
    <lineage>
        <taxon>Bacteria</taxon>
        <taxon>Pseudomonadati</taxon>
        <taxon>Pseudomonadota</taxon>
        <taxon>Gammaproteobacteria</taxon>
        <taxon>Pseudomonadales</taxon>
        <taxon>Pseudomonadaceae</taxon>
        <taxon>Pseudomonas</taxon>
    </lineage>
</organism>
<dbReference type="EMBL" id="WIVU01000175">
    <property type="protein sequence ID" value="MQU09610.1"/>
    <property type="molecule type" value="Genomic_DNA"/>
</dbReference>